<reference evidence="9 10" key="1">
    <citation type="submission" date="2017-10" db="EMBL/GenBank/DDBJ databases">
        <title>Novel microbial diversity and functional potential in the marine mammal oral microbiome.</title>
        <authorList>
            <person name="Dudek N.K."/>
            <person name="Sun C.L."/>
            <person name="Burstein D."/>
            <person name="Kantor R.S."/>
            <person name="Aliaga Goltsman D.S."/>
            <person name="Bik E.M."/>
            <person name="Thomas B.C."/>
            <person name="Banfield J.F."/>
            <person name="Relman D.A."/>
        </authorList>
    </citation>
    <scope>NUCLEOTIDE SEQUENCE [LARGE SCALE GENOMIC DNA]</scope>
    <source>
        <strain evidence="9">DOLJORAL78_61_10</strain>
    </source>
</reference>
<dbReference type="GO" id="GO:0042158">
    <property type="term" value="P:lipoprotein biosynthetic process"/>
    <property type="evidence" value="ECO:0007669"/>
    <property type="project" value="UniProtKB-UniRule"/>
</dbReference>
<dbReference type="PANTHER" id="PTHR30589:SF0">
    <property type="entry name" value="PHOSPHATIDYLGLYCEROL--PROLIPOPROTEIN DIACYLGLYCERYL TRANSFERASE"/>
    <property type="match status" value="1"/>
</dbReference>
<comment type="caution">
    <text evidence="9">The sequence shown here is derived from an EMBL/GenBank/DDBJ whole genome shotgun (WGS) entry which is preliminary data.</text>
</comment>
<feature type="compositionally biased region" description="Acidic residues" evidence="8">
    <location>
        <begin position="271"/>
        <end position="282"/>
    </location>
</feature>
<comment type="pathway">
    <text evidence="7">Protein modification; lipoprotein biosynthesis (diacylglyceryl transfer).</text>
</comment>
<evidence type="ECO:0000313" key="10">
    <source>
        <dbReference type="Proteomes" id="UP000230914"/>
    </source>
</evidence>
<dbReference type="InterPro" id="IPR001640">
    <property type="entry name" value="Lgt"/>
</dbReference>
<name>A0A2G6KCZ1_9ACTN</name>
<protein>
    <recommendedName>
        <fullName evidence="7">Phosphatidylglycerol--prolipoprotein diacylglyceryl transferase</fullName>
        <ecNumber evidence="7">2.5.1.145</ecNumber>
    </recommendedName>
</protein>
<feature type="transmembrane region" description="Helical" evidence="7">
    <location>
        <begin position="23"/>
        <end position="43"/>
    </location>
</feature>
<keyword evidence="3 7" id="KW-0808">Transferase</keyword>
<gene>
    <name evidence="7" type="primary">lgt</name>
    <name evidence="9" type="ORF">CSA55_01880</name>
</gene>
<feature type="transmembrane region" description="Helical" evidence="7">
    <location>
        <begin position="180"/>
        <end position="197"/>
    </location>
</feature>
<feature type="transmembrane region" description="Helical" evidence="7">
    <location>
        <begin position="204"/>
        <end position="223"/>
    </location>
</feature>
<evidence type="ECO:0000256" key="3">
    <source>
        <dbReference type="ARBA" id="ARBA00022679"/>
    </source>
</evidence>
<feature type="transmembrane region" description="Helical" evidence="7">
    <location>
        <begin position="95"/>
        <end position="111"/>
    </location>
</feature>
<evidence type="ECO:0000313" key="9">
    <source>
        <dbReference type="EMBL" id="PIE33553.1"/>
    </source>
</evidence>
<evidence type="ECO:0000256" key="1">
    <source>
        <dbReference type="ARBA" id="ARBA00007150"/>
    </source>
</evidence>
<dbReference type="GO" id="GO:0008961">
    <property type="term" value="F:phosphatidylglycerol-prolipoprotein diacylglyceryl transferase activity"/>
    <property type="evidence" value="ECO:0007669"/>
    <property type="project" value="UniProtKB-UniRule"/>
</dbReference>
<dbReference type="PANTHER" id="PTHR30589">
    <property type="entry name" value="PROLIPOPROTEIN DIACYLGLYCERYL TRANSFERASE"/>
    <property type="match status" value="1"/>
</dbReference>
<proteinExistence type="inferred from homology"/>
<dbReference type="UniPathway" id="UPA00664"/>
<feature type="transmembrane region" description="Helical" evidence="7">
    <location>
        <begin position="118"/>
        <end position="138"/>
    </location>
</feature>
<evidence type="ECO:0000256" key="6">
    <source>
        <dbReference type="ARBA" id="ARBA00023136"/>
    </source>
</evidence>
<dbReference type="Pfam" id="PF01790">
    <property type="entry name" value="LGT"/>
    <property type="match status" value="1"/>
</dbReference>
<dbReference type="Proteomes" id="UP000230914">
    <property type="component" value="Unassembled WGS sequence"/>
</dbReference>
<dbReference type="NCBIfam" id="TIGR00544">
    <property type="entry name" value="lgt"/>
    <property type="match status" value="1"/>
</dbReference>
<organism evidence="9 10">
    <name type="scientific">Ilumatobacter coccineus</name>
    <dbReference type="NCBI Taxonomy" id="467094"/>
    <lineage>
        <taxon>Bacteria</taxon>
        <taxon>Bacillati</taxon>
        <taxon>Actinomycetota</taxon>
        <taxon>Acidimicrobiia</taxon>
        <taxon>Acidimicrobiales</taxon>
        <taxon>Ilumatobacteraceae</taxon>
        <taxon>Ilumatobacter</taxon>
    </lineage>
</organism>
<keyword evidence="6 7" id="KW-0472">Membrane</keyword>
<comment type="function">
    <text evidence="7">Catalyzes the transfer of the diacylglyceryl group from phosphatidylglycerol to the sulfhydryl group of the N-terminal cysteine of a prolipoprotein, the first step in the formation of mature lipoproteins.</text>
</comment>
<keyword evidence="9" id="KW-0449">Lipoprotein</keyword>
<feature type="region of interest" description="Disordered" evidence="8">
    <location>
        <begin position="268"/>
        <end position="318"/>
    </location>
</feature>
<dbReference type="HAMAP" id="MF_01147">
    <property type="entry name" value="Lgt"/>
    <property type="match status" value="1"/>
</dbReference>
<keyword evidence="5 7" id="KW-1133">Transmembrane helix</keyword>
<feature type="binding site" evidence="7">
    <location>
        <position position="139"/>
    </location>
    <ligand>
        <name>a 1,2-diacyl-sn-glycero-3-phospho-(1'-sn-glycerol)</name>
        <dbReference type="ChEBI" id="CHEBI:64716"/>
    </ligand>
</feature>
<evidence type="ECO:0000256" key="7">
    <source>
        <dbReference type="HAMAP-Rule" id="MF_01147"/>
    </source>
</evidence>
<dbReference type="EMBL" id="PDSL01000029">
    <property type="protein sequence ID" value="PIE33553.1"/>
    <property type="molecule type" value="Genomic_DNA"/>
</dbReference>
<dbReference type="AlphaFoldDB" id="A0A2G6KCZ1"/>
<dbReference type="EC" id="2.5.1.145" evidence="7"/>
<evidence type="ECO:0000256" key="8">
    <source>
        <dbReference type="SAM" id="MobiDB-lite"/>
    </source>
</evidence>
<feature type="compositionally biased region" description="Basic and acidic residues" evidence="8">
    <location>
        <begin position="286"/>
        <end position="295"/>
    </location>
</feature>
<keyword evidence="4 7" id="KW-0812">Transmembrane</keyword>
<comment type="subcellular location">
    <subcellularLocation>
        <location evidence="7">Cell membrane</location>
        <topology evidence="7">Multi-pass membrane protein</topology>
    </subcellularLocation>
</comment>
<evidence type="ECO:0000256" key="2">
    <source>
        <dbReference type="ARBA" id="ARBA00022475"/>
    </source>
</evidence>
<dbReference type="PROSITE" id="PS01311">
    <property type="entry name" value="LGT"/>
    <property type="match status" value="1"/>
</dbReference>
<evidence type="ECO:0000256" key="5">
    <source>
        <dbReference type="ARBA" id="ARBA00022989"/>
    </source>
</evidence>
<sequence length="318" mass="34465">MFLAYLPSPPSSGLSIGPLELRMYGLAIAVGIVVAIRIVGHILEQEKIGTLDDAVSIGMWGAAAGVVGARLYHVITDWYRFSDNLSAIPKIWEGGLGIPGGLLAGALVGVWQARRRGVAVGPTLSAAAVAIPVAQAIGRLGNWFNQELFGRPTTLPWGLKIDDAHLPAGYESGTLFHPTFLYEGLWNLGLAALLWTIHRRYRPAPGRLMGMYVLGYGVGRFWVESLRIDSATMIGPMRVNQWVSLVAIAAGLLYLIATRGRRWPEMHDEIESGDEPEGDDLIEMSARPDDQKMVESDDASDPAEQNPVDKPDASTPET</sequence>
<comment type="similarity">
    <text evidence="1 7">Belongs to the Lgt family.</text>
</comment>
<keyword evidence="2 7" id="KW-1003">Cell membrane</keyword>
<feature type="transmembrane region" description="Helical" evidence="7">
    <location>
        <begin position="239"/>
        <end position="257"/>
    </location>
</feature>
<feature type="transmembrane region" description="Helical" evidence="7">
    <location>
        <begin position="55"/>
        <end position="75"/>
    </location>
</feature>
<evidence type="ECO:0000256" key="4">
    <source>
        <dbReference type="ARBA" id="ARBA00022692"/>
    </source>
</evidence>
<comment type="catalytic activity">
    <reaction evidence="7">
        <text>L-cysteinyl-[prolipoprotein] + a 1,2-diacyl-sn-glycero-3-phospho-(1'-sn-glycerol) = an S-1,2-diacyl-sn-glyceryl-L-cysteinyl-[prolipoprotein] + sn-glycerol 1-phosphate + H(+)</text>
        <dbReference type="Rhea" id="RHEA:56712"/>
        <dbReference type="Rhea" id="RHEA-COMP:14679"/>
        <dbReference type="Rhea" id="RHEA-COMP:14680"/>
        <dbReference type="ChEBI" id="CHEBI:15378"/>
        <dbReference type="ChEBI" id="CHEBI:29950"/>
        <dbReference type="ChEBI" id="CHEBI:57685"/>
        <dbReference type="ChEBI" id="CHEBI:64716"/>
        <dbReference type="ChEBI" id="CHEBI:140658"/>
        <dbReference type="EC" id="2.5.1.145"/>
    </reaction>
</comment>
<accession>A0A2G6KCZ1</accession>
<dbReference type="GO" id="GO:0005886">
    <property type="term" value="C:plasma membrane"/>
    <property type="evidence" value="ECO:0007669"/>
    <property type="project" value="UniProtKB-SubCell"/>
</dbReference>